<dbReference type="GO" id="GO:0045944">
    <property type="term" value="P:positive regulation of transcription by RNA polymerase II"/>
    <property type="evidence" value="ECO:0007669"/>
    <property type="project" value="TreeGrafter"/>
</dbReference>
<feature type="compositionally biased region" description="Low complexity" evidence="7">
    <location>
        <begin position="167"/>
        <end position="184"/>
    </location>
</feature>
<dbReference type="GO" id="GO:0008270">
    <property type="term" value="F:zinc ion binding"/>
    <property type="evidence" value="ECO:0007669"/>
    <property type="project" value="UniProtKB-KW"/>
</dbReference>
<evidence type="ECO:0000256" key="3">
    <source>
        <dbReference type="ARBA" id="ARBA00022771"/>
    </source>
</evidence>
<dbReference type="SMART" id="SM00401">
    <property type="entry name" value="ZnF_GATA"/>
    <property type="match status" value="1"/>
</dbReference>
<evidence type="ECO:0000313" key="9">
    <source>
        <dbReference type="EMBL" id="KAJ7667365.1"/>
    </source>
</evidence>
<dbReference type="EMBL" id="JARKIE010000201">
    <property type="protein sequence ID" value="KAJ7667365.1"/>
    <property type="molecule type" value="Genomic_DNA"/>
</dbReference>
<dbReference type="PANTHER" id="PTHR10071">
    <property type="entry name" value="TRANSCRIPTION FACTOR GATA FAMILY MEMBER"/>
    <property type="match status" value="1"/>
</dbReference>
<keyword evidence="5" id="KW-0539">Nucleus</keyword>
<evidence type="ECO:0000256" key="4">
    <source>
        <dbReference type="ARBA" id="ARBA00022833"/>
    </source>
</evidence>
<dbReference type="Proteomes" id="UP001221757">
    <property type="component" value="Unassembled WGS sequence"/>
</dbReference>
<evidence type="ECO:0000256" key="5">
    <source>
        <dbReference type="ARBA" id="ARBA00023242"/>
    </source>
</evidence>
<dbReference type="PANTHER" id="PTHR10071:SF281">
    <property type="entry name" value="BOX A-BINDING FACTOR-RELATED"/>
    <property type="match status" value="1"/>
</dbReference>
<organism evidence="9 10">
    <name type="scientific">Mycena rosella</name>
    <name type="common">Pink bonnet</name>
    <name type="synonym">Agaricus rosellus</name>
    <dbReference type="NCBI Taxonomy" id="1033263"/>
    <lineage>
        <taxon>Eukaryota</taxon>
        <taxon>Fungi</taxon>
        <taxon>Dikarya</taxon>
        <taxon>Basidiomycota</taxon>
        <taxon>Agaricomycotina</taxon>
        <taxon>Agaricomycetes</taxon>
        <taxon>Agaricomycetidae</taxon>
        <taxon>Agaricales</taxon>
        <taxon>Marasmiineae</taxon>
        <taxon>Mycenaceae</taxon>
        <taxon>Mycena</taxon>
    </lineage>
</organism>
<dbReference type="PRINTS" id="PR00619">
    <property type="entry name" value="GATAZNFINGER"/>
</dbReference>
<dbReference type="GO" id="GO:0000981">
    <property type="term" value="F:DNA-binding transcription factor activity, RNA polymerase II-specific"/>
    <property type="evidence" value="ECO:0007669"/>
    <property type="project" value="TreeGrafter"/>
</dbReference>
<evidence type="ECO:0000256" key="2">
    <source>
        <dbReference type="ARBA" id="ARBA00022723"/>
    </source>
</evidence>
<feature type="non-terminal residue" evidence="9">
    <location>
        <position position="1"/>
    </location>
</feature>
<keyword evidence="3 6" id="KW-0863">Zinc-finger</keyword>
<dbReference type="PROSITE" id="PS50114">
    <property type="entry name" value="GATA_ZN_FINGER_2"/>
    <property type="match status" value="1"/>
</dbReference>
<feature type="compositionally biased region" description="Low complexity" evidence="7">
    <location>
        <begin position="121"/>
        <end position="143"/>
    </location>
</feature>
<dbReference type="SUPFAM" id="SSF57716">
    <property type="entry name" value="Glucocorticoid receptor-like (DNA-binding domain)"/>
    <property type="match status" value="1"/>
</dbReference>
<dbReference type="InterPro" id="IPR039355">
    <property type="entry name" value="Transcription_factor_GATA"/>
</dbReference>
<evidence type="ECO:0000256" key="6">
    <source>
        <dbReference type="PROSITE-ProRule" id="PRU00094"/>
    </source>
</evidence>
<keyword evidence="4" id="KW-0862">Zinc</keyword>
<dbReference type="InterPro" id="IPR013088">
    <property type="entry name" value="Znf_NHR/GATA"/>
</dbReference>
<feature type="domain" description="GATA-type" evidence="8">
    <location>
        <begin position="48"/>
        <end position="96"/>
    </location>
</feature>
<proteinExistence type="predicted"/>
<keyword evidence="2" id="KW-0479">Metal-binding</keyword>
<dbReference type="GO" id="GO:0005634">
    <property type="term" value="C:nucleus"/>
    <property type="evidence" value="ECO:0007669"/>
    <property type="project" value="UniProtKB-SubCell"/>
</dbReference>
<dbReference type="GO" id="GO:0000978">
    <property type="term" value="F:RNA polymerase II cis-regulatory region sequence-specific DNA binding"/>
    <property type="evidence" value="ECO:0007669"/>
    <property type="project" value="TreeGrafter"/>
</dbReference>
<dbReference type="InterPro" id="IPR000679">
    <property type="entry name" value="Znf_GATA"/>
</dbReference>
<dbReference type="Pfam" id="PF00320">
    <property type="entry name" value="GATA"/>
    <property type="match status" value="1"/>
</dbReference>
<protein>
    <recommendedName>
        <fullName evidence="8">GATA-type domain-containing protein</fullName>
    </recommendedName>
</protein>
<accession>A0AAD7CXZ6</accession>
<name>A0AAD7CXZ6_MYCRO</name>
<dbReference type="GO" id="GO:0000122">
    <property type="term" value="P:negative regulation of transcription by RNA polymerase II"/>
    <property type="evidence" value="ECO:0007669"/>
    <property type="project" value="TreeGrafter"/>
</dbReference>
<reference evidence="9" key="1">
    <citation type="submission" date="2023-03" db="EMBL/GenBank/DDBJ databases">
        <title>Massive genome expansion in bonnet fungi (Mycena s.s.) driven by repeated elements and novel gene families across ecological guilds.</title>
        <authorList>
            <consortium name="Lawrence Berkeley National Laboratory"/>
            <person name="Harder C.B."/>
            <person name="Miyauchi S."/>
            <person name="Viragh M."/>
            <person name="Kuo A."/>
            <person name="Thoen E."/>
            <person name="Andreopoulos B."/>
            <person name="Lu D."/>
            <person name="Skrede I."/>
            <person name="Drula E."/>
            <person name="Henrissat B."/>
            <person name="Morin E."/>
            <person name="Kohler A."/>
            <person name="Barry K."/>
            <person name="LaButti K."/>
            <person name="Morin E."/>
            <person name="Salamov A."/>
            <person name="Lipzen A."/>
            <person name="Mereny Z."/>
            <person name="Hegedus B."/>
            <person name="Baldrian P."/>
            <person name="Stursova M."/>
            <person name="Weitz H."/>
            <person name="Taylor A."/>
            <person name="Grigoriev I.V."/>
            <person name="Nagy L.G."/>
            <person name="Martin F."/>
            <person name="Kauserud H."/>
        </authorList>
    </citation>
    <scope>NUCLEOTIDE SEQUENCE</scope>
    <source>
        <strain evidence="9">CBHHK067</strain>
    </source>
</reference>
<comment type="subcellular location">
    <subcellularLocation>
        <location evidence="1">Nucleus</location>
    </subcellularLocation>
</comment>
<evidence type="ECO:0000259" key="8">
    <source>
        <dbReference type="PROSITE" id="PS50114"/>
    </source>
</evidence>
<sequence>PRPKTMRSTGGAGEGCGHSVRTEALDVLGTSTHPPCNVMTLNALSTAQCYNCHTTSTLLWRKDDEGKTVCNICGLYYKLHGSARPISMKSDEIHKRSHRDARCGGAPASISETPTASPGVSRRASPAPHASSAMTTSNSSVSAGRASPTFAPDSTTTHSTTPPPSSCPRSASRPTATRTRSTTRAPRRKCTSSV</sequence>
<evidence type="ECO:0000256" key="7">
    <source>
        <dbReference type="SAM" id="MobiDB-lite"/>
    </source>
</evidence>
<feature type="region of interest" description="Disordered" evidence="7">
    <location>
        <begin position="92"/>
        <end position="194"/>
    </location>
</feature>
<evidence type="ECO:0000313" key="10">
    <source>
        <dbReference type="Proteomes" id="UP001221757"/>
    </source>
</evidence>
<dbReference type="AlphaFoldDB" id="A0AAD7CXZ6"/>
<comment type="caution">
    <text evidence="9">The sequence shown here is derived from an EMBL/GenBank/DDBJ whole genome shotgun (WGS) entry which is preliminary data.</text>
</comment>
<evidence type="ECO:0000256" key="1">
    <source>
        <dbReference type="ARBA" id="ARBA00004123"/>
    </source>
</evidence>
<gene>
    <name evidence="9" type="ORF">B0H17DRAFT_950360</name>
</gene>
<dbReference type="CDD" id="cd00202">
    <property type="entry name" value="ZnF_GATA"/>
    <property type="match status" value="1"/>
</dbReference>
<keyword evidence="10" id="KW-1185">Reference proteome</keyword>
<dbReference type="Gene3D" id="3.30.50.10">
    <property type="entry name" value="Erythroid Transcription Factor GATA-1, subunit A"/>
    <property type="match status" value="1"/>
</dbReference>
<feature type="compositionally biased region" description="Basic residues" evidence="7">
    <location>
        <begin position="185"/>
        <end position="194"/>
    </location>
</feature>